<reference evidence="1 2" key="1">
    <citation type="submission" date="2016-10" db="EMBL/GenBank/DDBJ databases">
        <title>Genome sequence of the basidiomycete white-rot fungus Trametes pubescens.</title>
        <authorList>
            <person name="Makela M.R."/>
            <person name="Granchi Z."/>
            <person name="Peng M."/>
            <person name="De Vries R.P."/>
            <person name="Grigoriev I."/>
            <person name="Riley R."/>
            <person name="Hilden K."/>
        </authorList>
    </citation>
    <scope>NUCLEOTIDE SEQUENCE [LARGE SCALE GENOMIC DNA]</scope>
    <source>
        <strain evidence="1 2">FBCC735</strain>
    </source>
</reference>
<evidence type="ECO:0000313" key="2">
    <source>
        <dbReference type="Proteomes" id="UP000184267"/>
    </source>
</evidence>
<accession>A0A1M2W440</accession>
<sequence>MPASQHCVEGNVSKGLAHAEPGAGGGSQPCREGALLKVCDRESWCTSCIAE</sequence>
<dbReference type="EMBL" id="MNAD01000276">
    <property type="protein sequence ID" value="OJT14624.1"/>
    <property type="molecule type" value="Genomic_DNA"/>
</dbReference>
<evidence type="ECO:0000313" key="1">
    <source>
        <dbReference type="EMBL" id="OJT14624.1"/>
    </source>
</evidence>
<proteinExistence type="predicted"/>
<dbReference type="Proteomes" id="UP000184267">
    <property type="component" value="Unassembled WGS sequence"/>
</dbReference>
<comment type="caution">
    <text evidence="1">The sequence shown here is derived from an EMBL/GenBank/DDBJ whole genome shotgun (WGS) entry which is preliminary data.</text>
</comment>
<name>A0A1M2W440_TRAPU</name>
<organism evidence="1 2">
    <name type="scientific">Trametes pubescens</name>
    <name type="common">White-rot fungus</name>
    <dbReference type="NCBI Taxonomy" id="154538"/>
    <lineage>
        <taxon>Eukaryota</taxon>
        <taxon>Fungi</taxon>
        <taxon>Dikarya</taxon>
        <taxon>Basidiomycota</taxon>
        <taxon>Agaricomycotina</taxon>
        <taxon>Agaricomycetes</taxon>
        <taxon>Polyporales</taxon>
        <taxon>Polyporaceae</taxon>
        <taxon>Trametes</taxon>
    </lineage>
</organism>
<protein>
    <submittedName>
        <fullName evidence="1">Uncharacterized protein</fullName>
    </submittedName>
</protein>
<gene>
    <name evidence="1" type="ORF">TRAPUB_8870</name>
</gene>
<keyword evidence="2" id="KW-1185">Reference proteome</keyword>
<dbReference type="AlphaFoldDB" id="A0A1M2W440"/>